<feature type="region of interest" description="Disordered" evidence="1">
    <location>
        <begin position="493"/>
        <end position="515"/>
    </location>
</feature>
<feature type="compositionally biased region" description="Basic and acidic residues" evidence="1">
    <location>
        <begin position="1195"/>
        <end position="1211"/>
    </location>
</feature>
<feature type="compositionally biased region" description="Low complexity" evidence="1">
    <location>
        <begin position="118"/>
        <end position="129"/>
    </location>
</feature>
<gene>
    <name evidence="2" type="ORF">TGDOM2_220470</name>
</gene>
<sequence length="1344" mass="141230">MISPPLHQEQPLGFGPLARATDAVSPRAGMSTNAPSLSTSSLPAVSSDFFAFPPLPCALSMTRSSVSTPCLITASPSRSSAPRSSSAIPAMGPAGDFVRMQKTQKDLEHSGSRKPRSSLESRSTLTLLLQPRDSMDGRQLSRSDDEKRAYPEANCPPPLLSVAVSERLSGVRRGDMSPVDTERDLGLSPEICEAPLFGALSHPHSNPTHFSSLHSSAVGAGAPQQHPLHPEMSPCMPSRTSQTPLHPSGSRDALGVNDVASRPSKAGLVWSSTEGRSSRVSCGAVLSCTAVPPGSLKSESWLRTLSPGGLDEQASLETSASSARVEKEFRGLWDVPEAGQVTPGATGMSPSRASPGKAENSPGGRRATPGPTFEAEQESPWAHLVRDSNQPFAPVIGHYVEGFTSSSSGSSTSISPSPSRSPVRRRVGRRAPGDPVVGDDPEVSWYPARARKPRRPSSGTESSSTGEELAPESGLFGVDAGNQFMQLSRALLGGDGRSTSESSDADSEVESQRLEQQQLLQELRLRTLGVGAERRTRGRASANRRATGTAGTDDEASATGPIWRSARMAETNLGDKEWGSRGDGRDASSLEREGRRTGSLAVSDASSMSPRSAGGCRRLRDASGAEYEGPAAASRIRRGRSMHRKSRGRQAKEGAPVGPQSSLGLQFFTEGSLFHALLFGDPMFIAEGLRTDDSDVSSGPEPSPSPVVVPVERPRANKQAPQRTRTLCNGAPPDLLEGVNRRRQDSSRGEACADEGETGVSEGVEGGPWAPPRRSAHAHRVWNGITSTSPVTVGSGTETPDALDPRPSRRGGGAPAPRGQRQLVRVPGRALGPGLRASRSVTETEDDDPDGVHAAGRKGKREGLNVFALGSSPSSGGENSRGDSMKFMTFFSQFTGQGNVSADDQSPKSEWSSSRESSVSARARGASEDSFKLSPKALIVSEELDGELSRGVGVDRSQTHLWGQGPRHAGKSGSASVAESTRTAEAAWIGRGYSAHCKQASTCATKGRQDLLDGAVVSLSPRARGACLEPGLLAYPRKEESSALPSQRPSLAGTTASGVSSKRRLSDGLDWELTNLSRRSSQTFEHSTGGTTPIQNLQRPQAGKHGCLPSGNDCGAALPVGACDATHADGVRCVSDAKATADPRGGARTAEGKGVNGVGGVGLSRLREAAQHPLGVREERRDTFPRFAATNAESTKSRTGEVCEEGRHTRPETGSPSHGSLIGSWGGGGTRRSPGTSSENAGQTETSVSVVPFSDFPSEASGTSQVGSRHLVGNSRGHDEVQQRTLRKANDVTLGQELCDPGDFQGKPKERSVREERGGLVDRAESSGSFISPLSSLYSAWGFS</sequence>
<feature type="region of interest" description="Disordered" evidence="1">
    <location>
        <begin position="1188"/>
        <end position="1326"/>
    </location>
</feature>
<feature type="compositionally biased region" description="Low complexity" evidence="1">
    <location>
        <begin position="784"/>
        <end position="799"/>
    </location>
</feature>
<feature type="region of interest" description="Disordered" evidence="1">
    <location>
        <begin position="958"/>
        <end position="977"/>
    </location>
</feature>
<organism evidence="2 3">
    <name type="scientific">Toxoplasma gondii GAB2-2007-GAL-DOM2</name>
    <dbReference type="NCBI Taxonomy" id="1130820"/>
    <lineage>
        <taxon>Eukaryota</taxon>
        <taxon>Sar</taxon>
        <taxon>Alveolata</taxon>
        <taxon>Apicomplexa</taxon>
        <taxon>Conoidasida</taxon>
        <taxon>Coccidia</taxon>
        <taxon>Eucoccidiorida</taxon>
        <taxon>Eimeriorina</taxon>
        <taxon>Sarcocystidae</taxon>
        <taxon>Toxoplasma</taxon>
    </lineage>
</organism>
<dbReference type="OrthoDB" id="332580at2759"/>
<dbReference type="EMBL" id="AHZU02001625">
    <property type="protein sequence ID" value="KFG30444.1"/>
    <property type="molecule type" value="Genomic_DNA"/>
</dbReference>
<protein>
    <submittedName>
        <fullName evidence="2">Putative RNase protein H</fullName>
    </submittedName>
</protein>
<feature type="region of interest" description="Disordered" evidence="1">
    <location>
        <begin position="1140"/>
        <end position="1160"/>
    </location>
</feature>
<feature type="compositionally biased region" description="Low complexity" evidence="1">
    <location>
        <begin position="74"/>
        <end position="87"/>
    </location>
</feature>
<feature type="compositionally biased region" description="Basic and acidic residues" evidence="1">
    <location>
        <begin position="573"/>
        <end position="596"/>
    </location>
</feature>
<dbReference type="VEuPathDB" id="ToxoDB:TGDOM2_220470"/>
<feature type="region of interest" description="Disordered" evidence="1">
    <location>
        <begin position="716"/>
        <end position="884"/>
    </location>
</feature>
<feature type="region of interest" description="Disordered" evidence="1">
    <location>
        <begin position="690"/>
        <end position="709"/>
    </location>
</feature>
<feature type="region of interest" description="Disordered" evidence="1">
    <location>
        <begin position="404"/>
        <end position="475"/>
    </location>
</feature>
<feature type="region of interest" description="Disordered" evidence="1">
    <location>
        <begin position="335"/>
        <end position="380"/>
    </location>
</feature>
<feature type="compositionally biased region" description="Basic and acidic residues" evidence="1">
    <location>
        <begin position="1306"/>
        <end position="1325"/>
    </location>
</feature>
<evidence type="ECO:0000313" key="3">
    <source>
        <dbReference type="Proteomes" id="UP000028837"/>
    </source>
</evidence>
<proteinExistence type="predicted"/>
<feature type="compositionally biased region" description="Low complexity" evidence="1">
    <location>
        <begin position="1247"/>
        <end position="1258"/>
    </location>
</feature>
<comment type="caution">
    <text evidence="2">The sequence shown here is derived from an EMBL/GenBank/DDBJ whole genome shotgun (WGS) entry which is preliminary data.</text>
</comment>
<feature type="region of interest" description="Disordered" evidence="1">
    <location>
        <begin position="1039"/>
        <end position="1064"/>
    </location>
</feature>
<feature type="compositionally biased region" description="Low complexity" evidence="1">
    <location>
        <begin position="456"/>
        <end position="468"/>
    </location>
</feature>
<feature type="region of interest" description="Disordered" evidence="1">
    <location>
        <begin position="207"/>
        <end position="257"/>
    </location>
</feature>
<feature type="region of interest" description="Disordered" evidence="1">
    <location>
        <begin position="897"/>
        <end position="927"/>
    </location>
</feature>
<feature type="region of interest" description="Disordered" evidence="1">
    <location>
        <begin position="1080"/>
        <end position="1104"/>
    </location>
</feature>
<feature type="compositionally biased region" description="Polar residues" evidence="1">
    <location>
        <begin position="1043"/>
        <end position="1060"/>
    </location>
</feature>
<feature type="compositionally biased region" description="Basic and acidic residues" evidence="1">
    <location>
        <begin position="133"/>
        <end position="150"/>
    </location>
</feature>
<evidence type="ECO:0000256" key="1">
    <source>
        <dbReference type="SAM" id="MobiDB-lite"/>
    </source>
</evidence>
<feature type="compositionally biased region" description="Polar residues" evidence="1">
    <location>
        <begin position="1080"/>
        <end position="1099"/>
    </location>
</feature>
<accession>A0A086JE76</accession>
<feature type="compositionally biased region" description="Low complexity" evidence="1">
    <location>
        <begin position="909"/>
        <end position="924"/>
    </location>
</feature>
<name>A0A086JE76_TOXGO</name>
<feature type="compositionally biased region" description="Low complexity" evidence="1">
    <location>
        <begin position="539"/>
        <end position="551"/>
    </location>
</feature>
<feature type="compositionally biased region" description="Low complexity" evidence="1">
    <location>
        <begin position="405"/>
        <end position="421"/>
    </location>
</feature>
<evidence type="ECO:0000313" key="2">
    <source>
        <dbReference type="EMBL" id="KFG30444.1"/>
    </source>
</evidence>
<feature type="region of interest" description="Disordered" evidence="1">
    <location>
        <begin position="530"/>
        <end position="659"/>
    </location>
</feature>
<dbReference type="Proteomes" id="UP000028837">
    <property type="component" value="Unassembled WGS sequence"/>
</dbReference>
<feature type="compositionally biased region" description="Basic residues" evidence="1">
    <location>
        <begin position="635"/>
        <end position="649"/>
    </location>
</feature>
<feature type="region of interest" description="Disordered" evidence="1">
    <location>
        <begin position="73"/>
        <end position="158"/>
    </location>
</feature>
<reference evidence="2 3" key="1">
    <citation type="submission" date="2014-02" db="EMBL/GenBank/DDBJ databases">
        <authorList>
            <person name="Sibley D."/>
            <person name="Venepally P."/>
            <person name="Karamycheva S."/>
            <person name="Hadjithomas M."/>
            <person name="Khan A."/>
            <person name="Brunk B."/>
            <person name="Roos D."/>
            <person name="Caler E."/>
            <person name="Lorenzi H."/>
        </authorList>
    </citation>
    <scope>NUCLEOTIDE SEQUENCE [LARGE SCALE GENOMIC DNA]</scope>
    <source>
        <strain evidence="2 3">GAB2-2007-GAL-DOM2</strain>
    </source>
</reference>
<feature type="compositionally biased region" description="Basic and acidic residues" evidence="1">
    <location>
        <begin position="739"/>
        <end position="748"/>
    </location>
</feature>